<keyword evidence="9" id="KW-0406">Ion transport</keyword>
<evidence type="ECO:0000256" key="1">
    <source>
        <dbReference type="ARBA" id="ARBA00004651"/>
    </source>
</evidence>
<evidence type="ECO:0000313" key="18">
    <source>
        <dbReference type="Proteomes" id="UP000246464"/>
    </source>
</evidence>
<feature type="region of interest" description="Disordered" evidence="14">
    <location>
        <begin position="1"/>
        <end position="25"/>
    </location>
</feature>
<feature type="transmembrane region" description="Helical" evidence="15">
    <location>
        <begin position="189"/>
        <end position="211"/>
    </location>
</feature>
<evidence type="ECO:0000256" key="4">
    <source>
        <dbReference type="ARBA" id="ARBA00022475"/>
    </source>
</evidence>
<dbReference type="GO" id="GO:0010043">
    <property type="term" value="P:response to zinc ion"/>
    <property type="evidence" value="ECO:0007669"/>
    <property type="project" value="UniProtKB-ARBA"/>
</dbReference>
<evidence type="ECO:0000256" key="14">
    <source>
        <dbReference type="SAM" id="MobiDB-lite"/>
    </source>
</evidence>
<dbReference type="SUPFAM" id="SSF81324">
    <property type="entry name" value="Voltage-gated potassium channels"/>
    <property type="match status" value="1"/>
</dbReference>
<evidence type="ECO:0000313" key="17">
    <source>
        <dbReference type="EMBL" id="AWP12531.1"/>
    </source>
</evidence>
<dbReference type="PANTHER" id="PTHR46480:SF1">
    <property type="entry name" value="VOLTAGE-GATED HYDROGEN CHANNEL 1"/>
    <property type="match status" value="1"/>
</dbReference>
<dbReference type="PANTHER" id="PTHR46480">
    <property type="entry name" value="F20B24.22"/>
    <property type="match status" value="1"/>
</dbReference>
<accession>A0A2U9C7H7</accession>
<evidence type="ECO:0000256" key="10">
    <source>
        <dbReference type="ARBA" id="ARBA00023136"/>
    </source>
</evidence>
<keyword evidence="10 15" id="KW-0472">Membrane</keyword>
<dbReference type="Pfam" id="PF00520">
    <property type="entry name" value="Ion_trans"/>
    <property type="match status" value="1"/>
</dbReference>
<dbReference type="EMBL" id="CP026255">
    <property type="protein sequence ID" value="AWP12531.1"/>
    <property type="molecule type" value="Genomic_DNA"/>
</dbReference>
<keyword evidence="5 15" id="KW-0812">Transmembrane</keyword>
<keyword evidence="11" id="KW-0407">Ion channel</keyword>
<evidence type="ECO:0000256" key="5">
    <source>
        <dbReference type="ARBA" id="ARBA00022692"/>
    </source>
</evidence>
<dbReference type="AlphaFoldDB" id="A0A2U9C7H7"/>
<feature type="coiled-coil region" evidence="13">
    <location>
        <begin position="279"/>
        <end position="320"/>
    </location>
</feature>
<sequence length="321" mass="36643">MSELGPWNRPYPTQPPNGTPDTMAPIILHHPERTGNSLKETARSTVCTAVQSVFLLRFSASPRAYRKFLQNELIPEQQPSSRGAVKGSNGEEPAAMARYLKYFTTVGDEQSTQLEDEELHVASEELSPATGQFPTTLTFRDSLKRLYSSERFQVLVVCLVVLDAIFVLSELLIDLSVIRLEHGHIAPEVFHYLSLALLTFFMVELAGKLFAYQLEFFQHKFEVFDGLVVLVSFVLDIVFIFHEDAFDGMGLLILLRLWRVARIINGILVSVKTRADQRIHKLKESYDHLVQRVTELQERTDKLEQEKQKLEALLKKHAIDF</sequence>
<feature type="transmembrane region" description="Helical" evidence="15">
    <location>
        <begin position="223"/>
        <end position="242"/>
    </location>
</feature>
<evidence type="ECO:0000256" key="8">
    <source>
        <dbReference type="ARBA" id="ARBA00023054"/>
    </source>
</evidence>
<dbReference type="Gene3D" id="1.20.5.170">
    <property type="match status" value="1"/>
</dbReference>
<proteinExistence type="predicted"/>
<dbReference type="Proteomes" id="UP000246464">
    <property type="component" value="Chromosome 13"/>
</dbReference>
<keyword evidence="8 13" id="KW-0175">Coiled coil</keyword>
<dbReference type="InterPro" id="IPR031846">
    <property type="entry name" value="Hvcn1"/>
</dbReference>
<evidence type="ECO:0000256" key="2">
    <source>
        <dbReference type="ARBA" id="ARBA00015897"/>
    </source>
</evidence>
<comment type="subcellular location">
    <subcellularLocation>
        <location evidence="1">Cell membrane</location>
        <topology evidence="1">Multi-pass membrane protein</topology>
    </subcellularLocation>
</comment>
<keyword evidence="7 15" id="KW-1133">Transmembrane helix</keyword>
<evidence type="ECO:0000259" key="16">
    <source>
        <dbReference type="Pfam" id="PF00520"/>
    </source>
</evidence>
<evidence type="ECO:0000256" key="7">
    <source>
        <dbReference type="ARBA" id="ARBA00022989"/>
    </source>
</evidence>
<feature type="transmembrane region" description="Helical" evidence="15">
    <location>
        <begin position="152"/>
        <end position="169"/>
    </location>
</feature>
<gene>
    <name evidence="17" type="ORF">SMAX5B_015327</name>
</gene>
<dbReference type="GO" id="GO:0005886">
    <property type="term" value="C:plasma membrane"/>
    <property type="evidence" value="ECO:0007669"/>
    <property type="project" value="UniProtKB-SubCell"/>
</dbReference>
<feature type="transmembrane region" description="Helical" evidence="15">
    <location>
        <begin position="248"/>
        <end position="271"/>
    </location>
</feature>
<dbReference type="InterPro" id="IPR005821">
    <property type="entry name" value="Ion_trans_dom"/>
</dbReference>
<dbReference type="FunFam" id="1.20.120.350:FF:000054">
    <property type="entry name" value="voltage-gated hydrogen channel 1"/>
    <property type="match status" value="1"/>
</dbReference>
<evidence type="ECO:0000256" key="12">
    <source>
        <dbReference type="ARBA" id="ARBA00031989"/>
    </source>
</evidence>
<keyword evidence="18" id="KW-1185">Reference proteome</keyword>
<keyword evidence="6" id="KW-0851">Voltage-gated channel</keyword>
<organism evidence="17 18">
    <name type="scientific">Scophthalmus maximus</name>
    <name type="common">Turbot</name>
    <name type="synonym">Psetta maxima</name>
    <dbReference type="NCBI Taxonomy" id="52904"/>
    <lineage>
        <taxon>Eukaryota</taxon>
        <taxon>Metazoa</taxon>
        <taxon>Chordata</taxon>
        <taxon>Craniata</taxon>
        <taxon>Vertebrata</taxon>
        <taxon>Euteleostomi</taxon>
        <taxon>Actinopterygii</taxon>
        <taxon>Neopterygii</taxon>
        <taxon>Teleostei</taxon>
        <taxon>Neoteleostei</taxon>
        <taxon>Acanthomorphata</taxon>
        <taxon>Carangaria</taxon>
        <taxon>Pleuronectiformes</taxon>
        <taxon>Pleuronectoidei</taxon>
        <taxon>Scophthalmidae</taxon>
        <taxon>Scophthalmus</taxon>
    </lineage>
</organism>
<reference evidence="17 18" key="1">
    <citation type="submission" date="2017-12" db="EMBL/GenBank/DDBJ databases">
        <title>Integrating genomic resources of turbot (Scophthalmus maximus) in depth evaluation of genetic and physical mapping variation across individuals.</title>
        <authorList>
            <person name="Martinez P."/>
        </authorList>
    </citation>
    <scope>NUCLEOTIDE SEQUENCE [LARGE SCALE GENOMIC DNA]</scope>
</reference>
<evidence type="ECO:0000256" key="15">
    <source>
        <dbReference type="SAM" id="Phobius"/>
    </source>
</evidence>
<name>A0A2U9C7H7_SCOMX</name>
<evidence type="ECO:0000256" key="9">
    <source>
        <dbReference type="ARBA" id="ARBA00023065"/>
    </source>
</evidence>
<keyword evidence="3" id="KW-0813">Transport</keyword>
<evidence type="ECO:0000256" key="3">
    <source>
        <dbReference type="ARBA" id="ARBA00022448"/>
    </source>
</evidence>
<dbReference type="GO" id="GO:0034702">
    <property type="term" value="C:monoatomic ion channel complex"/>
    <property type="evidence" value="ECO:0007669"/>
    <property type="project" value="UniProtKB-KW"/>
</dbReference>
<evidence type="ECO:0000256" key="6">
    <source>
        <dbReference type="ARBA" id="ARBA00022882"/>
    </source>
</evidence>
<keyword evidence="4" id="KW-1003">Cell membrane</keyword>
<protein>
    <recommendedName>
        <fullName evidence="2">Voltage-gated hydrogen channel 1</fullName>
    </recommendedName>
    <alternativeName>
        <fullName evidence="12">Hydrogen voltage-gated channel 1</fullName>
    </alternativeName>
</protein>
<feature type="domain" description="Ion transport" evidence="16">
    <location>
        <begin position="152"/>
        <end position="265"/>
    </location>
</feature>
<dbReference type="GO" id="GO:0030171">
    <property type="term" value="F:voltage-gated proton channel activity"/>
    <property type="evidence" value="ECO:0007669"/>
    <property type="project" value="InterPro"/>
</dbReference>
<evidence type="ECO:0000256" key="13">
    <source>
        <dbReference type="SAM" id="Coils"/>
    </source>
</evidence>
<dbReference type="InterPro" id="IPR027359">
    <property type="entry name" value="Volt_channel_dom_sf"/>
</dbReference>
<evidence type="ECO:0000256" key="11">
    <source>
        <dbReference type="ARBA" id="ARBA00023303"/>
    </source>
</evidence>
<dbReference type="Gene3D" id="1.20.120.350">
    <property type="entry name" value="Voltage-gated potassium channels. Chain C"/>
    <property type="match status" value="1"/>
</dbReference>